<accession>A0A9P6ZLT1</accession>
<feature type="compositionally biased region" description="Basic and acidic residues" evidence="1">
    <location>
        <begin position="293"/>
        <end position="309"/>
    </location>
</feature>
<feature type="region of interest" description="Disordered" evidence="1">
    <location>
        <begin position="346"/>
        <end position="377"/>
    </location>
</feature>
<dbReference type="OrthoDB" id="286814at2759"/>
<dbReference type="AlphaFoldDB" id="A0A9P6ZLT1"/>
<dbReference type="Proteomes" id="UP000714275">
    <property type="component" value="Unassembled WGS sequence"/>
</dbReference>
<evidence type="ECO:0000313" key="2">
    <source>
        <dbReference type="EMBL" id="KAG1770781.1"/>
    </source>
</evidence>
<evidence type="ECO:0000256" key="1">
    <source>
        <dbReference type="SAM" id="MobiDB-lite"/>
    </source>
</evidence>
<reference evidence="2" key="1">
    <citation type="journal article" date="2020" name="New Phytol.">
        <title>Comparative genomics reveals dynamic genome evolution in host specialist ectomycorrhizal fungi.</title>
        <authorList>
            <person name="Lofgren L.A."/>
            <person name="Nguyen N.H."/>
            <person name="Vilgalys R."/>
            <person name="Ruytinx J."/>
            <person name="Liao H.L."/>
            <person name="Branco S."/>
            <person name="Kuo A."/>
            <person name="LaButti K."/>
            <person name="Lipzen A."/>
            <person name="Andreopoulos W."/>
            <person name="Pangilinan J."/>
            <person name="Riley R."/>
            <person name="Hundley H."/>
            <person name="Na H."/>
            <person name="Barry K."/>
            <person name="Grigoriev I.V."/>
            <person name="Stajich J.E."/>
            <person name="Kennedy P.G."/>
        </authorList>
    </citation>
    <scope>NUCLEOTIDE SEQUENCE</scope>
    <source>
        <strain evidence="2">DOB743</strain>
    </source>
</reference>
<feature type="region of interest" description="Disordered" evidence="1">
    <location>
        <begin position="283"/>
        <end position="309"/>
    </location>
</feature>
<protein>
    <submittedName>
        <fullName evidence="2">Uncharacterized protein</fullName>
    </submittedName>
</protein>
<evidence type="ECO:0000313" key="3">
    <source>
        <dbReference type="Proteomes" id="UP000714275"/>
    </source>
</evidence>
<sequence>MPTSASGVGLASLVGASHCLPSSTTSASLCAARPKPSQRSRDYPGFTCEKESAERIVQGDISAFCASLDVPTSSSETSAGNGLLDTICINSITLEADSVLVEPVFNADKASLHRPKQSSGCLTPLLCPRCTFLASLILASKFMQDRCHSNRPWTKPQLIEFAISQFYAQPACEYAYPDRTTRVLWTKQAWKEACSYYEIEMGFNSEIIQMVHDSFLLSHHMEAPSPALSFSDSQSASHVSCSNFSDSFRRLIEFEEQQSYESLVWSDSIDCGMKSQVKVAGDQEKTAGMGHAPETHNDLPPRGEPSVRDIGETTGLVSITDCILGLLLSKMLLSLLHFVRAGPMATSAAGNLPTQRRHSRASYQEKWEVQHSTTDTI</sequence>
<dbReference type="Gene3D" id="1.10.472.10">
    <property type="entry name" value="Cyclin-like"/>
    <property type="match status" value="1"/>
</dbReference>
<comment type="caution">
    <text evidence="2">The sequence shown here is derived from an EMBL/GenBank/DDBJ whole genome shotgun (WGS) entry which is preliminary data.</text>
</comment>
<keyword evidence="3" id="KW-1185">Reference proteome</keyword>
<dbReference type="EMBL" id="JABBWD010000063">
    <property type="protein sequence ID" value="KAG1770781.1"/>
    <property type="molecule type" value="Genomic_DNA"/>
</dbReference>
<name>A0A9P6ZLT1_9AGAM</name>
<organism evidence="2 3">
    <name type="scientific">Suillus placidus</name>
    <dbReference type="NCBI Taxonomy" id="48579"/>
    <lineage>
        <taxon>Eukaryota</taxon>
        <taxon>Fungi</taxon>
        <taxon>Dikarya</taxon>
        <taxon>Basidiomycota</taxon>
        <taxon>Agaricomycotina</taxon>
        <taxon>Agaricomycetes</taxon>
        <taxon>Agaricomycetidae</taxon>
        <taxon>Boletales</taxon>
        <taxon>Suillineae</taxon>
        <taxon>Suillaceae</taxon>
        <taxon>Suillus</taxon>
    </lineage>
</organism>
<proteinExistence type="predicted"/>
<gene>
    <name evidence="2" type="ORF">EV702DRAFT_1248939</name>
</gene>